<proteinExistence type="inferred from homology"/>
<feature type="domain" description="3-beta hydroxysteroid dehydrogenase/isomerase" evidence="3">
    <location>
        <begin position="19"/>
        <end position="273"/>
    </location>
</feature>
<gene>
    <name evidence="4" type="ORF">LDX50_12125</name>
</gene>
<dbReference type="InterPro" id="IPR002225">
    <property type="entry name" value="3Beta_OHSteriod_DH/Estase"/>
</dbReference>
<sequence length="357" mass="40153">MTDSGQGTKINQKKAARVLVTGALGFLGNRIVDELLMDDSPLPVEKVIAMDIKPFSGVPDERVEFIQGDICDQGLMERLTTDTDIVIHSAAIIDWGTKSRAEVLDSNVGGTRNVIEACRKNSVRNLIYTSSLDAVYSGKPLIDIDETQPYPEKHVNVYCESKHLTEIEVQQANGNELRTCILRPGDVFGERDPYHIEPLIKMAKSGFYVRLGNGKSKCQHVYVGNMAFAHVLAAAELWRGNTKIAGEIYFITDGEGENFFRFFDQIVEGSGHRIFPKNAWIPRNIAYSMGAVSEWIAMLLRPVKHYNPKFSRFAVAYTCTDFTFSSKKAMNDFNYRPKYDRDVALKRTIEFYSAVPP</sequence>
<dbReference type="GO" id="GO:0006694">
    <property type="term" value="P:steroid biosynthetic process"/>
    <property type="evidence" value="ECO:0007669"/>
    <property type="project" value="InterPro"/>
</dbReference>
<evidence type="ECO:0000313" key="5">
    <source>
        <dbReference type="Proteomes" id="UP001139409"/>
    </source>
</evidence>
<evidence type="ECO:0000313" key="4">
    <source>
        <dbReference type="EMBL" id="MCA6075619.1"/>
    </source>
</evidence>
<protein>
    <submittedName>
        <fullName evidence="4">NAD-dependent epimerase/dehydratase family protein</fullName>
    </submittedName>
</protein>
<accession>A0A9X1KY42</accession>
<evidence type="ECO:0000259" key="3">
    <source>
        <dbReference type="Pfam" id="PF01073"/>
    </source>
</evidence>
<dbReference type="Gene3D" id="3.40.50.720">
    <property type="entry name" value="NAD(P)-binding Rossmann-like Domain"/>
    <property type="match status" value="1"/>
</dbReference>
<name>A0A9X1KY42_9BACT</name>
<dbReference type="SUPFAM" id="SSF51735">
    <property type="entry name" value="NAD(P)-binding Rossmann-fold domains"/>
    <property type="match status" value="1"/>
</dbReference>
<dbReference type="EMBL" id="JAIXNE010000002">
    <property type="protein sequence ID" value="MCA6075619.1"/>
    <property type="molecule type" value="Genomic_DNA"/>
</dbReference>
<dbReference type="FunFam" id="3.40.50.720:FF:000495">
    <property type="entry name" value="3 hydroxysteroid dehydrogenase, putative"/>
    <property type="match status" value="1"/>
</dbReference>
<dbReference type="InterPro" id="IPR036291">
    <property type="entry name" value="NAD(P)-bd_dom_sf"/>
</dbReference>
<dbReference type="Proteomes" id="UP001139409">
    <property type="component" value="Unassembled WGS sequence"/>
</dbReference>
<dbReference type="Pfam" id="PF01073">
    <property type="entry name" value="3Beta_HSD"/>
    <property type="match status" value="1"/>
</dbReference>
<dbReference type="InterPro" id="IPR050177">
    <property type="entry name" value="Lipid_A_modif_metabolic_enz"/>
</dbReference>
<organism evidence="4 5">
    <name type="scientific">Fulvivirga sedimenti</name>
    <dbReference type="NCBI Taxonomy" id="2879465"/>
    <lineage>
        <taxon>Bacteria</taxon>
        <taxon>Pseudomonadati</taxon>
        <taxon>Bacteroidota</taxon>
        <taxon>Cytophagia</taxon>
        <taxon>Cytophagales</taxon>
        <taxon>Fulvivirgaceae</taxon>
        <taxon>Fulvivirga</taxon>
    </lineage>
</organism>
<dbReference type="RefSeq" id="WP_225698716.1">
    <property type="nucleotide sequence ID" value="NZ_JAIXNE010000002.1"/>
</dbReference>
<dbReference type="PANTHER" id="PTHR43245:SF51">
    <property type="entry name" value="SHORT CHAIN DEHYDROGENASE_REDUCTASE FAMILY 42E, MEMBER 2"/>
    <property type="match status" value="1"/>
</dbReference>
<evidence type="ECO:0000256" key="2">
    <source>
        <dbReference type="ARBA" id="ARBA00023002"/>
    </source>
</evidence>
<reference evidence="4" key="1">
    <citation type="submission" date="2021-09" db="EMBL/GenBank/DDBJ databases">
        <title>Fulvivirga sp. isolated from coastal sediment.</title>
        <authorList>
            <person name="Yu H."/>
        </authorList>
    </citation>
    <scope>NUCLEOTIDE SEQUENCE</scope>
    <source>
        <strain evidence="4">1062</strain>
    </source>
</reference>
<dbReference type="PANTHER" id="PTHR43245">
    <property type="entry name" value="BIFUNCTIONAL POLYMYXIN RESISTANCE PROTEIN ARNA"/>
    <property type="match status" value="1"/>
</dbReference>
<keyword evidence="2" id="KW-0560">Oxidoreductase</keyword>
<dbReference type="GO" id="GO:0016616">
    <property type="term" value="F:oxidoreductase activity, acting on the CH-OH group of donors, NAD or NADP as acceptor"/>
    <property type="evidence" value="ECO:0007669"/>
    <property type="project" value="InterPro"/>
</dbReference>
<comment type="caution">
    <text evidence="4">The sequence shown here is derived from an EMBL/GenBank/DDBJ whole genome shotgun (WGS) entry which is preliminary data.</text>
</comment>
<evidence type="ECO:0000256" key="1">
    <source>
        <dbReference type="ARBA" id="ARBA00009219"/>
    </source>
</evidence>
<comment type="similarity">
    <text evidence="1">Belongs to the 3-beta-HSD family.</text>
</comment>
<keyword evidence="5" id="KW-1185">Reference proteome</keyword>
<dbReference type="AlphaFoldDB" id="A0A9X1KY42"/>